<comment type="domain">
    <text evidence="8">The N-terminal domain determines nucleotide recognition and specific binding, while the C-terminal domain determines the specific binding to the target protein.</text>
</comment>
<evidence type="ECO:0000256" key="1">
    <source>
        <dbReference type="ARBA" id="ARBA00022490"/>
    </source>
</evidence>
<dbReference type="RefSeq" id="WP_349140495.1">
    <property type="nucleotide sequence ID" value="NZ_JBBMFT010000005.1"/>
</dbReference>
<comment type="caution">
    <text evidence="8">Lacks conserved residue(s) required for the propagation of feature annotation.</text>
</comment>
<evidence type="ECO:0000256" key="2">
    <source>
        <dbReference type="ARBA" id="ARBA00022679"/>
    </source>
</evidence>
<evidence type="ECO:0000256" key="8">
    <source>
        <dbReference type="HAMAP-Rule" id="MF_00316"/>
    </source>
</evidence>
<dbReference type="InterPro" id="IPR025877">
    <property type="entry name" value="MobA-like_NTP_Trfase"/>
</dbReference>
<dbReference type="PANTHER" id="PTHR19136:SF81">
    <property type="entry name" value="MOLYBDENUM COFACTOR GUANYLYLTRANSFERASE"/>
    <property type="match status" value="1"/>
</dbReference>
<dbReference type="HAMAP" id="MF_00316">
    <property type="entry name" value="MobA"/>
    <property type="match status" value="1"/>
</dbReference>
<evidence type="ECO:0000256" key="5">
    <source>
        <dbReference type="ARBA" id="ARBA00022842"/>
    </source>
</evidence>
<feature type="binding site" evidence="8">
    <location>
        <position position="95"/>
    </location>
    <ligand>
        <name>GTP</name>
        <dbReference type="ChEBI" id="CHEBI:37565"/>
    </ligand>
</feature>
<dbReference type="Proteomes" id="UP001440599">
    <property type="component" value="Unassembled WGS sequence"/>
</dbReference>
<dbReference type="Pfam" id="PF12804">
    <property type="entry name" value="NTP_transf_3"/>
    <property type="match status" value="1"/>
</dbReference>
<proteinExistence type="inferred from homology"/>
<evidence type="ECO:0000256" key="7">
    <source>
        <dbReference type="ARBA" id="ARBA00023150"/>
    </source>
</evidence>
<comment type="subcellular location">
    <subcellularLocation>
        <location evidence="8">Cytoplasm</location>
    </subcellularLocation>
</comment>
<dbReference type="PANTHER" id="PTHR19136">
    <property type="entry name" value="MOLYBDENUM COFACTOR GUANYLYLTRANSFERASE"/>
    <property type="match status" value="1"/>
</dbReference>
<keyword evidence="2 8" id="KW-0808">Transferase</keyword>
<feature type="binding site" evidence="8">
    <location>
        <position position="95"/>
    </location>
    <ligand>
        <name>Mg(2+)</name>
        <dbReference type="ChEBI" id="CHEBI:18420"/>
    </ligand>
</feature>
<reference evidence="10 11" key="1">
    <citation type="submission" date="2024-03" db="EMBL/GenBank/DDBJ databases">
        <title>Human intestinal bacterial collection.</title>
        <authorList>
            <person name="Pauvert C."/>
            <person name="Hitch T.C.A."/>
            <person name="Clavel T."/>
        </authorList>
    </citation>
    <scope>NUCLEOTIDE SEQUENCE [LARGE SCALE GENOMIC DNA]</scope>
    <source>
        <strain evidence="10 11">CLA-AP-H34</strain>
    </source>
</reference>
<dbReference type="InterPro" id="IPR029044">
    <property type="entry name" value="Nucleotide-diphossugar_trans"/>
</dbReference>
<sequence>MKRAAVILSGGGSRRMGRDKAGLTLEGERFLERLATRYAPWFDRVYLSTDRPGRYVLPGVEEVPDLRPGAQGPLAGLEAALVSAGAGQVFLTAVDLPFGTPELALRLLDGLEGADACCIRRRSGRLEPLFAAYRHRCLPAASACLDEGRRAMAALLERVNLRVLEEAELPGFDLERQLLNVNRPEDLERARLFLKKPFTSSL</sequence>
<keyword evidence="6 8" id="KW-0342">GTP-binding</keyword>
<keyword evidence="3 8" id="KW-0479">Metal-binding</keyword>
<protein>
    <recommendedName>
        <fullName evidence="8">Probable molybdenum cofactor guanylyltransferase</fullName>
        <shortName evidence="8">MoCo guanylyltransferase</shortName>
        <ecNumber evidence="8">2.7.7.77</ecNumber>
    </recommendedName>
    <alternativeName>
        <fullName evidence="8">GTP:molybdopterin guanylyltransferase</fullName>
    </alternativeName>
    <alternativeName>
        <fullName evidence="8">Mo-MPT guanylyltransferase</fullName>
    </alternativeName>
    <alternativeName>
        <fullName evidence="8">Molybdopterin guanylyltransferase</fullName>
    </alternativeName>
    <alternativeName>
        <fullName evidence="8">Molybdopterin-guanine dinucleotide synthase</fullName>
        <shortName evidence="8">MGD synthase</shortName>
    </alternativeName>
</protein>
<feature type="domain" description="MobA-like NTP transferase" evidence="9">
    <location>
        <begin position="5"/>
        <end position="154"/>
    </location>
</feature>
<comment type="similarity">
    <text evidence="8">Belongs to the MobA family.</text>
</comment>
<dbReference type="EMBL" id="JBBMFT010000005">
    <property type="protein sequence ID" value="MEQ2456793.1"/>
    <property type="molecule type" value="Genomic_DNA"/>
</dbReference>
<keyword evidence="1 8" id="KW-0963">Cytoplasm</keyword>
<dbReference type="EC" id="2.7.7.77" evidence="8"/>
<evidence type="ECO:0000256" key="3">
    <source>
        <dbReference type="ARBA" id="ARBA00022723"/>
    </source>
</evidence>
<feature type="binding site" evidence="8">
    <location>
        <begin position="8"/>
        <end position="10"/>
    </location>
    <ligand>
        <name>GTP</name>
        <dbReference type="ChEBI" id="CHEBI:37565"/>
    </ligand>
</feature>
<comment type="caution">
    <text evidence="10">The sequence shown here is derived from an EMBL/GenBank/DDBJ whole genome shotgun (WGS) entry which is preliminary data.</text>
</comment>
<accession>A0ABV1EQA6</accession>
<dbReference type="Gene3D" id="3.90.550.10">
    <property type="entry name" value="Spore Coat Polysaccharide Biosynthesis Protein SpsA, Chain A"/>
    <property type="match status" value="1"/>
</dbReference>
<dbReference type="SUPFAM" id="SSF53448">
    <property type="entry name" value="Nucleotide-diphospho-sugar transferases"/>
    <property type="match status" value="1"/>
</dbReference>
<keyword evidence="4 8" id="KW-0547">Nucleotide-binding</keyword>
<feature type="binding site" evidence="8">
    <location>
        <position position="65"/>
    </location>
    <ligand>
        <name>GTP</name>
        <dbReference type="ChEBI" id="CHEBI:37565"/>
    </ligand>
</feature>
<keyword evidence="10" id="KW-0548">Nucleotidyltransferase</keyword>
<comment type="function">
    <text evidence="8">Transfers a GMP moiety from GTP to Mo-molybdopterin (Mo-MPT) cofactor (Moco or molybdenum cofactor) to form Mo-molybdopterin guanine dinucleotide (Mo-MGD) cofactor.</text>
</comment>
<keyword evidence="11" id="KW-1185">Reference proteome</keyword>
<dbReference type="CDD" id="cd02503">
    <property type="entry name" value="MobA"/>
    <property type="match status" value="1"/>
</dbReference>
<dbReference type="GO" id="GO:0061603">
    <property type="term" value="F:molybdenum cofactor guanylyltransferase activity"/>
    <property type="evidence" value="ECO:0007669"/>
    <property type="project" value="UniProtKB-EC"/>
</dbReference>
<evidence type="ECO:0000313" key="11">
    <source>
        <dbReference type="Proteomes" id="UP001440599"/>
    </source>
</evidence>
<evidence type="ECO:0000259" key="9">
    <source>
        <dbReference type="Pfam" id="PF12804"/>
    </source>
</evidence>
<comment type="catalytic activity">
    <reaction evidence="8">
        <text>Mo-molybdopterin + GTP + H(+) = Mo-molybdopterin guanine dinucleotide + diphosphate</text>
        <dbReference type="Rhea" id="RHEA:34243"/>
        <dbReference type="ChEBI" id="CHEBI:15378"/>
        <dbReference type="ChEBI" id="CHEBI:33019"/>
        <dbReference type="ChEBI" id="CHEBI:37565"/>
        <dbReference type="ChEBI" id="CHEBI:71302"/>
        <dbReference type="ChEBI" id="CHEBI:71310"/>
        <dbReference type="EC" id="2.7.7.77"/>
    </reaction>
</comment>
<dbReference type="InterPro" id="IPR013482">
    <property type="entry name" value="Molybde_CF_guanTrfase"/>
</dbReference>
<feature type="binding site" evidence="8">
    <location>
        <position position="20"/>
    </location>
    <ligand>
        <name>GTP</name>
        <dbReference type="ChEBI" id="CHEBI:37565"/>
    </ligand>
</feature>
<gene>
    <name evidence="8" type="primary">mobA</name>
    <name evidence="10" type="ORF">WMO45_09680</name>
</gene>
<keyword evidence="7 8" id="KW-0501">Molybdenum cofactor biosynthesis</keyword>
<keyword evidence="5 8" id="KW-0460">Magnesium</keyword>
<evidence type="ECO:0000256" key="4">
    <source>
        <dbReference type="ARBA" id="ARBA00022741"/>
    </source>
</evidence>
<evidence type="ECO:0000256" key="6">
    <source>
        <dbReference type="ARBA" id="ARBA00023134"/>
    </source>
</evidence>
<name>A0ABV1EQA6_9FIRM</name>
<evidence type="ECO:0000313" key="10">
    <source>
        <dbReference type="EMBL" id="MEQ2456793.1"/>
    </source>
</evidence>
<organism evidence="10 11">
    <name type="scientific">Flavonifractor hominis</name>
    <dbReference type="NCBI Taxonomy" id="3133178"/>
    <lineage>
        <taxon>Bacteria</taxon>
        <taxon>Bacillati</taxon>
        <taxon>Bacillota</taxon>
        <taxon>Clostridia</taxon>
        <taxon>Eubacteriales</taxon>
        <taxon>Oscillospiraceae</taxon>
        <taxon>Flavonifractor</taxon>
    </lineage>
</organism>
<comment type="cofactor">
    <cofactor evidence="8">
        <name>Mg(2+)</name>
        <dbReference type="ChEBI" id="CHEBI:18420"/>
    </cofactor>
</comment>